<keyword evidence="2 8" id="KW-0813">Transport</keyword>
<evidence type="ECO:0000259" key="10">
    <source>
        <dbReference type="Pfam" id="PF07715"/>
    </source>
</evidence>
<dbReference type="InterPro" id="IPR039426">
    <property type="entry name" value="TonB-dep_rcpt-like"/>
</dbReference>
<dbReference type="RefSeq" id="WP_254165861.1">
    <property type="nucleotide sequence ID" value="NZ_JAHESF010000018.1"/>
</dbReference>
<keyword evidence="4 8" id="KW-0812">Transmembrane</keyword>
<dbReference type="NCBIfam" id="TIGR04056">
    <property type="entry name" value="OMP_RagA_SusC"/>
    <property type="match status" value="1"/>
</dbReference>
<dbReference type="PANTHER" id="PTHR30069">
    <property type="entry name" value="TONB-DEPENDENT OUTER MEMBRANE RECEPTOR"/>
    <property type="match status" value="1"/>
</dbReference>
<dbReference type="Pfam" id="PF13715">
    <property type="entry name" value="CarbopepD_reg_2"/>
    <property type="match status" value="1"/>
</dbReference>
<dbReference type="PANTHER" id="PTHR30069:SF29">
    <property type="entry name" value="HEMOGLOBIN AND HEMOGLOBIN-HAPTOGLOBIN-BINDING PROTEIN 1-RELATED"/>
    <property type="match status" value="1"/>
</dbReference>
<comment type="subcellular location">
    <subcellularLocation>
        <location evidence="1 8">Cell outer membrane</location>
        <topology evidence="1 8">Multi-pass membrane protein</topology>
    </subcellularLocation>
</comment>
<dbReference type="Gene3D" id="2.40.170.20">
    <property type="entry name" value="TonB-dependent receptor, beta-barrel domain"/>
    <property type="match status" value="1"/>
</dbReference>
<comment type="caution">
    <text evidence="11">The sequence shown here is derived from an EMBL/GenBank/DDBJ whole genome shotgun (WGS) entry which is preliminary data.</text>
</comment>
<dbReference type="GO" id="GO:0044718">
    <property type="term" value="P:siderophore transmembrane transport"/>
    <property type="evidence" value="ECO:0007669"/>
    <property type="project" value="TreeGrafter"/>
</dbReference>
<evidence type="ECO:0000256" key="7">
    <source>
        <dbReference type="ARBA" id="ARBA00023237"/>
    </source>
</evidence>
<dbReference type="Pfam" id="PF07715">
    <property type="entry name" value="Plug"/>
    <property type="match status" value="1"/>
</dbReference>
<dbReference type="InterPro" id="IPR023997">
    <property type="entry name" value="TonB-dep_OMP_SusC/RagA_CS"/>
</dbReference>
<evidence type="ECO:0000256" key="5">
    <source>
        <dbReference type="ARBA" id="ARBA00022729"/>
    </source>
</evidence>
<protein>
    <submittedName>
        <fullName evidence="11">SusC/RagA family TonB-linked outer membrane protein</fullName>
    </submittedName>
</protein>
<dbReference type="Proteomes" id="UP001319200">
    <property type="component" value="Unassembled WGS sequence"/>
</dbReference>
<accession>A0AAP2DPC2</accession>
<dbReference type="NCBIfam" id="TIGR04057">
    <property type="entry name" value="SusC_RagA_signa"/>
    <property type="match status" value="1"/>
</dbReference>
<dbReference type="InterPro" id="IPR037066">
    <property type="entry name" value="Plug_dom_sf"/>
</dbReference>
<dbReference type="Gene3D" id="2.60.40.1120">
    <property type="entry name" value="Carboxypeptidase-like, regulatory domain"/>
    <property type="match status" value="1"/>
</dbReference>
<comment type="similarity">
    <text evidence="8">Belongs to the TonB-dependent receptor family.</text>
</comment>
<gene>
    <name evidence="11" type="ORF">KK083_18435</name>
</gene>
<evidence type="ECO:0000256" key="8">
    <source>
        <dbReference type="PROSITE-ProRule" id="PRU01360"/>
    </source>
</evidence>
<keyword evidence="7 8" id="KW-0998">Cell outer membrane</keyword>
<dbReference type="AlphaFoldDB" id="A0AAP2DPC2"/>
<dbReference type="EMBL" id="JAHESF010000018">
    <property type="protein sequence ID" value="MBT1698878.1"/>
    <property type="molecule type" value="Genomic_DNA"/>
</dbReference>
<dbReference type="GO" id="GO:0009279">
    <property type="term" value="C:cell outer membrane"/>
    <property type="evidence" value="ECO:0007669"/>
    <property type="project" value="UniProtKB-SubCell"/>
</dbReference>
<sequence>MKKILLSFIMTVLSLCLWAQDRTVSGRVTDGSDGSPLPGVNVVLKGTNNGTVTDQDGRYSLSVPASANALIFSFIGLVTQEVSLDGRQVVDVSMQSDVKQLSEVVVTALGIERKRNELPYAAQQVSSEQITQTRNGNFVNALSGKVAGLDIKANNNMGGSTNVVIRGYKSITGNNQALFVIDGVPVTNANTNSVLQRNGGTGVDYGNAAADINPDNIASINVLKGAAATALYGSRAANGVIMITTKKGRKESFDLVVNSGVTFGKIDKSTYARYQDEYGAGYNSGFYTADLGQGPGPVVQFDADASFGTKFDPNLMVYHWDALDPYSPYYRQMRPWVAAKNDPSKFYETSVTSNQNVTLTGGSSKTTFKVAYSRIDEKGVLPNSELKKDLANFSASFDVNDRITVSASGNYSRISGLGRYGTGYSGNNPNQQFRQWWQVNTDILEQKEAFFRNRQNISWNWANLQGTGRPIYSDNPYWTRYKNYANDTRDHYFGYATATYKITDWLDVMGRVAFDATFDLQEERVAVGSSGVRYSAIPTVRTASVSSLYSRFDQSYKEMNYDLILNFKKKFSETFSLTGLLGSNMRRTRLNSIRAATNGGLVVPDLYSLSNSVSPLQAPLEEYARVGVDGIFANASLGFKELIFIDLSARQDKSTTLPKDNNTYFYFSTAGGFIFSNVLKQPWLSLGKLRLNYAEVGNDPVALSLYDVYDKPAGFGSAPLFSLPNTKNNPALKAERTKSFEAGIEAEFYDGRLGFDFTWYQASSFDQAIPVNLTSATGYVSRFVNSGEVRNEGIELSAYGTPAETENFTWTIGVTFTRNRNKVIDLYSGAVTNVQLSDIINPLQGGVTTNAAIGQPYGVLKGTNFVYTNGQRTVNAAGGYVATASSAEVIGNPNPDWLSGITNTVTYKGVRLNFLIDIRRGGDIFSLDQWYGQGTGLYPETAGLNELGNPKRDPVSEGGGVLLPGVKADGTPNDVRGSNQNGNGTVLGYPLSPPRAWYVYDGSYVKLRELALTYSLPAAVMQKLRPLKGIDISLLGRNLWIIHKNMKYSDPEETLTSGNNANGYQSGAYPMVKNYGFNVKFNL</sequence>
<dbReference type="Gene3D" id="2.170.130.10">
    <property type="entry name" value="TonB-dependent receptor, plug domain"/>
    <property type="match status" value="1"/>
</dbReference>
<keyword evidence="6 8" id="KW-0472">Membrane</keyword>
<name>A0AAP2DPC2_9BACT</name>
<evidence type="ECO:0000256" key="2">
    <source>
        <dbReference type="ARBA" id="ARBA00022448"/>
    </source>
</evidence>
<dbReference type="PROSITE" id="PS52016">
    <property type="entry name" value="TONB_DEPENDENT_REC_3"/>
    <property type="match status" value="1"/>
</dbReference>
<dbReference type="SUPFAM" id="SSF49464">
    <property type="entry name" value="Carboxypeptidase regulatory domain-like"/>
    <property type="match status" value="1"/>
</dbReference>
<evidence type="ECO:0000256" key="9">
    <source>
        <dbReference type="SAM" id="SignalP"/>
    </source>
</evidence>
<feature type="signal peptide" evidence="9">
    <location>
        <begin position="1"/>
        <end position="19"/>
    </location>
</feature>
<evidence type="ECO:0000313" key="12">
    <source>
        <dbReference type="Proteomes" id="UP001319200"/>
    </source>
</evidence>
<dbReference type="InterPro" id="IPR012910">
    <property type="entry name" value="Plug_dom"/>
</dbReference>
<keyword evidence="3 8" id="KW-1134">Transmembrane beta strand</keyword>
<evidence type="ECO:0000256" key="3">
    <source>
        <dbReference type="ARBA" id="ARBA00022452"/>
    </source>
</evidence>
<evidence type="ECO:0000256" key="4">
    <source>
        <dbReference type="ARBA" id="ARBA00022692"/>
    </source>
</evidence>
<evidence type="ECO:0000256" key="1">
    <source>
        <dbReference type="ARBA" id="ARBA00004571"/>
    </source>
</evidence>
<dbReference type="SUPFAM" id="SSF56935">
    <property type="entry name" value="Porins"/>
    <property type="match status" value="1"/>
</dbReference>
<keyword evidence="12" id="KW-1185">Reference proteome</keyword>
<feature type="chain" id="PRO_5042956612" evidence="9">
    <location>
        <begin position="20"/>
        <end position="1083"/>
    </location>
</feature>
<proteinExistence type="inferred from homology"/>
<dbReference type="InterPro" id="IPR023996">
    <property type="entry name" value="TonB-dep_OMP_SusC/RagA"/>
</dbReference>
<evidence type="ECO:0000256" key="6">
    <source>
        <dbReference type="ARBA" id="ARBA00023136"/>
    </source>
</evidence>
<keyword evidence="5 9" id="KW-0732">Signal</keyword>
<dbReference type="GO" id="GO:0015344">
    <property type="term" value="F:siderophore uptake transmembrane transporter activity"/>
    <property type="evidence" value="ECO:0007669"/>
    <property type="project" value="TreeGrafter"/>
</dbReference>
<evidence type="ECO:0000313" key="11">
    <source>
        <dbReference type="EMBL" id="MBT1698878.1"/>
    </source>
</evidence>
<feature type="domain" description="TonB-dependent receptor plug" evidence="10">
    <location>
        <begin position="116"/>
        <end position="240"/>
    </location>
</feature>
<dbReference type="InterPro" id="IPR036942">
    <property type="entry name" value="Beta-barrel_TonB_sf"/>
</dbReference>
<reference evidence="11 12" key="1">
    <citation type="submission" date="2021-05" db="EMBL/GenBank/DDBJ databases">
        <title>A Polyphasic approach of four new species of the genus Ohtaekwangia: Ohtaekwangia histidinii sp. nov., Ohtaekwangia cretensis sp. nov., Ohtaekwangia indiensis sp. nov., Ohtaekwangia reichenbachii sp. nov. from diverse environment.</title>
        <authorList>
            <person name="Octaviana S."/>
        </authorList>
    </citation>
    <scope>NUCLEOTIDE SEQUENCE [LARGE SCALE GENOMIC DNA]</scope>
    <source>
        <strain evidence="11 12">PWU4</strain>
    </source>
</reference>
<organism evidence="11 12">
    <name type="scientific">Chryseosolibacter histidini</name>
    <dbReference type="NCBI Taxonomy" id="2782349"/>
    <lineage>
        <taxon>Bacteria</taxon>
        <taxon>Pseudomonadati</taxon>
        <taxon>Bacteroidota</taxon>
        <taxon>Cytophagia</taxon>
        <taxon>Cytophagales</taxon>
        <taxon>Chryseotaleaceae</taxon>
        <taxon>Chryseosolibacter</taxon>
    </lineage>
</organism>
<dbReference type="InterPro" id="IPR008969">
    <property type="entry name" value="CarboxyPept-like_regulatory"/>
</dbReference>